<sequence length="126" mass="13815">MRRHAADLISRRLVALEKFADTVAIWSGSCPQSVSLVCPNPFLPWIHLVAPLASSTGPHTTESNELFSDLRRIRPSCSRISDGKQRFLPGTIRSSSVKCATSSGASTSTQVADLRTRFLNPRLRPP</sequence>
<proteinExistence type="predicted"/>
<dbReference type="AlphaFoldDB" id="A0A1D1VTQ0"/>
<organism evidence="1 2">
    <name type="scientific">Ramazzottius varieornatus</name>
    <name type="common">Water bear</name>
    <name type="synonym">Tardigrade</name>
    <dbReference type="NCBI Taxonomy" id="947166"/>
    <lineage>
        <taxon>Eukaryota</taxon>
        <taxon>Metazoa</taxon>
        <taxon>Ecdysozoa</taxon>
        <taxon>Tardigrada</taxon>
        <taxon>Eutardigrada</taxon>
        <taxon>Parachela</taxon>
        <taxon>Hypsibioidea</taxon>
        <taxon>Ramazzottiidae</taxon>
        <taxon>Ramazzottius</taxon>
    </lineage>
</organism>
<evidence type="ECO:0000313" key="1">
    <source>
        <dbReference type="EMBL" id="GAV04266.1"/>
    </source>
</evidence>
<dbReference type="EMBL" id="BDGG01000010">
    <property type="protein sequence ID" value="GAV04266.1"/>
    <property type="molecule type" value="Genomic_DNA"/>
</dbReference>
<accession>A0A1D1VTQ0</accession>
<evidence type="ECO:0000313" key="2">
    <source>
        <dbReference type="Proteomes" id="UP000186922"/>
    </source>
</evidence>
<reference evidence="1 2" key="1">
    <citation type="journal article" date="2016" name="Nat. Commun.">
        <title>Extremotolerant tardigrade genome and improved radiotolerance of human cultured cells by tardigrade-unique protein.</title>
        <authorList>
            <person name="Hashimoto T."/>
            <person name="Horikawa D.D."/>
            <person name="Saito Y."/>
            <person name="Kuwahara H."/>
            <person name="Kozuka-Hata H."/>
            <person name="Shin-I T."/>
            <person name="Minakuchi Y."/>
            <person name="Ohishi K."/>
            <person name="Motoyama A."/>
            <person name="Aizu T."/>
            <person name="Enomoto A."/>
            <person name="Kondo K."/>
            <person name="Tanaka S."/>
            <person name="Hara Y."/>
            <person name="Koshikawa S."/>
            <person name="Sagara H."/>
            <person name="Miura T."/>
            <person name="Yokobori S."/>
            <person name="Miyagawa K."/>
            <person name="Suzuki Y."/>
            <person name="Kubo T."/>
            <person name="Oyama M."/>
            <person name="Kohara Y."/>
            <person name="Fujiyama A."/>
            <person name="Arakawa K."/>
            <person name="Katayama T."/>
            <person name="Toyoda A."/>
            <person name="Kunieda T."/>
        </authorList>
    </citation>
    <scope>NUCLEOTIDE SEQUENCE [LARGE SCALE GENOMIC DNA]</scope>
    <source>
        <strain evidence="1 2">YOKOZUNA-1</strain>
    </source>
</reference>
<comment type="caution">
    <text evidence="1">The sequence shown here is derived from an EMBL/GenBank/DDBJ whole genome shotgun (WGS) entry which is preliminary data.</text>
</comment>
<gene>
    <name evidence="1" type="primary">RvY_14573-1</name>
    <name evidence="1" type="synonym">RvY_14573.1</name>
    <name evidence="1" type="ORF">RvY_14573</name>
</gene>
<dbReference type="Proteomes" id="UP000186922">
    <property type="component" value="Unassembled WGS sequence"/>
</dbReference>
<protein>
    <submittedName>
        <fullName evidence="1">Uncharacterized protein</fullName>
    </submittedName>
</protein>
<name>A0A1D1VTQ0_RAMVA</name>
<keyword evidence="2" id="KW-1185">Reference proteome</keyword>